<dbReference type="InterPro" id="IPR012902">
    <property type="entry name" value="N_methyl_site"/>
</dbReference>
<dbReference type="EMBL" id="JAENII010000003">
    <property type="protein sequence ID" value="MBK1826374.1"/>
    <property type="molecule type" value="Genomic_DNA"/>
</dbReference>
<evidence type="ECO:0000313" key="2">
    <source>
        <dbReference type="EMBL" id="MBK1826374.1"/>
    </source>
</evidence>
<name>A0A934RBQ7_9BACT</name>
<proteinExistence type="predicted"/>
<dbReference type="Proteomes" id="UP000658278">
    <property type="component" value="Unassembled WGS sequence"/>
</dbReference>
<dbReference type="AlphaFoldDB" id="A0A934RBQ7"/>
<sequence>MKNHPRVNSSHRSGFTLIELMIVVAIMAVLGALAFGVASRVKTKAKLSTSVQRVRDLGPMLMAYSQDNQGRLPVWRDGEVYWWQELVDTEEYDPADFFKSPGHREFDPDRVEATISYGWNVRVLGRGTSDDDGDTATPKRMVNFRRPASTLVLADGARKDGYGMIEPGGPLPDPERYGGEVAGLMLDGSARVFDAVDDFKVDSEVFQQPL</sequence>
<feature type="transmembrane region" description="Helical" evidence="1">
    <location>
        <begin position="20"/>
        <end position="38"/>
    </location>
</feature>
<dbReference type="Gene3D" id="3.30.700.10">
    <property type="entry name" value="Glycoprotein, Type 4 Pilin"/>
    <property type="match status" value="1"/>
</dbReference>
<keyword evidence="1" id="KW-1133">Transmembrane helix</keyword>
<gene>
    <name evidence="2" type="ORF">JIN81_05055</name>
</gene>
<dbReference type="RefSeq" id="WP_200277266.1">
    <property type="nucleotide sequence ID" value="NZ_JAENII010000003.1"/>
</dbReference>
<dbReference type="InterPro" id="IPR045584">
    <property type="entry name" value="Pilin-like"/>
</dbReference>
<dbReference type="PROSITE" id="PS00409">
    <property type="entry name" value="PROKAR_NTER_METHYL"/>
    <property type="match status" value="1"/>
</dbReference>
<keyword evidence="1" id="KW-0812">Transmembrane</keyword>
<reference evidence="2" key="1">
    <citation type="submission" date="2021-01" db="EMBL/GenBank/DDBJ databases">
        <title>Modified the classification status of verrucomicrobia.</title>
        <authorList>
            <person name="Feng X."/>
        </authorList>
    </citation>
    <scope>NUCLEOTIDE SEQUENCE</scope>
    <source>
        <strain evidence="2">KCTC 22201</strain>
    </source>
</reference>
<keyword evidence="1" id="KW-0472">Membrane</keyword>
<dbReference type="Pfam" id="PF07963">
    <property type="entry name" value="N_methyl"/>
    <property type="match status" value="1"/>
</dbReference>
<accession>A0A934RBQ7</accession>
<comment type="caution">
    <text evidence="2">The sequence shown here is derived from an EMBL/GenBank/DDBJ whole genome shotgun (WGS) entry which is preliminary data.</text>
</comment>
<protein>
    <submittedName>
        <fullName evidence="2">Type II secretion system protein</fullName>
    </submittedName>
</protein>
<dbReference type="NCBIfam" id="TIGR02532">
    <property type="entry name" value="IV_pilin_GFxxxE"/>
    <property type="match status" value="1"/>
</dbReference>
<evidence type="ECO:0000313" key="3">
    <source>
        <dbReference type="Proteomes" id="UP000658278"/>
    </source>
</evidence>
<evidence type="ECO:0000256" key="1">
    <source>
        <dbReference type="SAM" id="Phobius"/>
    </source>
</evidence>
<keyword evidence="3" id="KW-1185">Reference proteome</keyword>
<dbReference type="SUPFAM" id="SSF54523">
    <property type="entry name" value="Pili subunits"/>
    <property type="match status" value="1"/>
</dbReference>
<organism evidence="2 3">
    <name type="scientific">Haloferula rosea</name>
    <dbReference type="NCBI Taxonomy" id="490093"/>
    <lineage>
        <taxon>Bacteria</taxon>
        <taxon>Pseudomonadati</taxon>
        <taxon>Verrucomicrobiota</taxon>
        <taxon>Verrucomicrobiia</taxon>
        <taxon>Verrucomicrobiales</taxon>
        <taxon>Verrucomicrobiaceae</taxon>
        <taxon>Haloferula</taxon>
    </lineage>
</organism>